<dbReference type="InterPro" id="IPR006070">
    <property type="entry name" value="Sua5-like_dom"/>
</dbReference>
<proteinExistence type="inferred from homology"/>
<evidence type="ECO:0000259" key="2">
    <source>
        <dbReference type="PROSITE" id="PS51163"/>
    </source>
</evidence>
<comment type="similarity">
    <text evidence="1">Belongs to the carbamoyltransferase HypF family.</text>
</comment>
<dbReference type="Gene3D" id="3.30.420.40">
    <property type="match status" value="1"/>
</dbReference>
<dbReference type="GO" id="GO:0016874">
    <property type="term" value="F:ligase activity"/>
    <property type="evidence" value="ECO:0007669"/>
    <property type="project" value="UniProtKB-KW"/>
</dbReference>
<feature type="domain" description="YrdC-like" evidence="2">
    <location>
        <begin position="16"/>
        <end position="201"/>
    </location>
</feature>
<dbReference type="NCBIfam" id="TIGR00143">
    <property type="entry name" value="hypF"/>
    <property type="match status" value="1"/>
</dbReference>
<accession>A0ABT1NEB6</accession>
<reference evidence="3 4" key="1">
    <citation type="submission" date="2021-10" db="EMBL/GenBank/DDBJ databases">
        <title>Lutispora strain m25 sp. nov., a thermophilic, non-spore-forming bacterium isolated from a lab-scale methanogenic bioreactor digesting anaerobic sludge.</title>
        <authorList>
            <person name="El Houari A."/>
            <person name="Mcdonald J."/>
        </authorList>
    </citation>
    <scope>NUCLEOTIDE SEQUENCE [LARGE SCALE GENOMIC DNA]</scope>
    <source>
        <strain evidence="4">m25</strain>
    </source>
</reference>
<dbReference type="InterPro" id="IPR004421">
    <property type="entry name" value="Carbamoyltransferase_HypF"/>
</dbReference>
<dbReference type="Pfam" id="PF01300">
    <property type="entry name" value="Sua5_yciO_yrdC"/>
    <property type="match status" value="1"/>
</dbReference>
<dbReference type="EMBL" id="JAJEKE010000006">
    <property type="protein sequence ID" value="MCQ1529600.1"/>
    <property type="molecule type" value="Genomic_DNA"/>
</dbReference>
<dbReference type="PANTHER" id="PTHR42959:SF1">
    <property type="entry name" value="CARBAMOYLTRANSFERASE HYPF"/>
    <property type="match status" value="1"/>
</dbReference>
<protein>
    <submittedName>
        <fullName evidence="3">Carbamoyltransferase HypF</fullName>
        <ecNumber evidence="3">6.1.2.-</ecNumber>
    </submittedName>
</protein>
<dbReference type="InterPro" id="IPR051060">
    <property type="entry name" value="Carbamoyltrans_HypF-like"/>
</dbReference>
<dbReference type="SUPFAM" id="SSF55821">
    <property type="entry name" value="YrdC/RibB"/>
    <property type="match status" value="1"/>
</dbReference>
<dbReference type="Pfam" id="PF22521">
    <property type="entry name" value="HypF_C_2"/>
    <property type="match status" value="1"/>
</dbReference>
<dbReference type="InterPro" id="IPR043129">
    <property type="entry name" value="ATPase_NBD"/>
</dbReference>
<dbReference type="Gene3D" id="3.30.110.120">
    <property type="match status" value="1"/>
</dbReference>
<comment type="caution">
    <text evidence="3">The sequence shown here is derived from an EMBL/GenBank/DDBJ whole genome shotgun (WGS) entry which is preliminary data.</text>
</comment>
<dbReference type="PANTHER" id="PTHR42959">
    <property type="entry name" value="CARBAMOYLTRANSFERASE"/>
    <property type="match status" value="1"/>
</dbReference>
<dbReference type="InterPro" id="IPR017945">
    <property type="entry name" value="DHBP_synth_RibB-like_a/b_dom"/>
</dbReference>
<gene>
    <name evidence="3" type="primary">hypF</name>
    <name evidence="3" type="ORF">LJD61_08545</name>
</gene>
<keyword evidence="4" id="KW-1185">Reference proteome</keyword>
<dbReference type="Proteomes" id="UP001651880">
    <property type="component" value="Unassembled WGS sequence"/>
</dbReference>
<organism evidence="3 4">
    <name type="scientific">Lutispora saccharofermentans</name>
    <dbReference type="NCBI Taxonomy" id="3024236"/>
    <lineage>
        <taxon>Bacteria</taxon>
        <taxon>Bacillati</taxon>
        <taxon>Bacillota</taxon>
        <taxon>Clostridia</taxon>
        <taxon>Lutisporales</taxon>
        <taxon>Lutisporaceae</taxon>
        <taxon>Lutispora</taxon>
    </lineage>
</organism>
<dbReference type="InterPro" id="IPR055128">
    <property type="entry name" value="HypF_C_2"/>
</dbReference>
<evidence type="ECO:0000313" key="4">
    <source>
        <dbReference type="Proteomes" id="UP001651880"/>
    </source>
</evidence>
<dbReference type="SUPFAM" id="SSF53067">
    <property type="entry name" value="Actin-like ATPase domain"/>
    <property type="match status" value="1"/>
</dbReference>
<dbReference type="RefSeq" id="WP_255227114.1">
    <property type="nucleotide sequence ID" value="NZ_JAJEKE010000006.1"/>
</dbReference>
<sequence length="571" mass="63312">MMLSLKTNDGKEISCSNVLVKAGELLAGGNIVAVKGISGYHLACNARNEGAVQKLRDRKRRKDKPFALMAKDMETVKKECLVSCEEECLLQSCRMPIVLLHKKASCDLTGNIAPGMKRLGIMLPYTDIHASLFCDDLDLLIMTSGNISNSPIQYKDAGAIAHLSGIADYFLYHDNEIDIPLEDSVFKVFEGRESVIRGGRGFAPFKIHMGKGRYEVLALGSELKGAFSVLKDGYGYLSRCFGDLGNKEVFEIYQHALDRYLQDIGSQPSVIAYDMHPYYTTAQYASKLEGIKAAVQHHHAHMASCMAEHSLHRKTIGIIYDGTGWGTDGAIWGGEFFIGSREAFHRAGHFKYVSLQGGDQSVKEPWRTALSYLHSIGYAEKRNISQWNKEKSAVVEQALKTGYNCYASSSLGRLFDCAASLLGICQRINYDAQAAILLESILNPYEKAGYEYKIYENNGGRLEIDYKGIIEGIMRDMDNNIAIGTISSRFHNTICDITLDMALKIRKISNVETVVLSGGCFENTYLLKGVLERLRGEGFDVYYNQHIPINDNGISIGQLAAASALYNREVP</sequence>
<dbReference type="Gene3D" id="3.30.420.360">
    <property type="match status" value="1"/>
</dbReference>
<dbReference type="Pfam" id="PF17788">
    <property type="entry name" value="HypF_C"/>
    <property type="match status" value="1"/>
</dbReference>
<keyword evidence="3" id="KW-0436">Ligase</keyword>
<dbReference type="PROSITE" id="PS51163">
    <property type="entry name" value="YRDC"/>
    <property type="match status" value="1"/>
</dbReference>
<name>A0ABT1NEB6_9FIRM</name>
<evidence type="ECO:0000256" key="1">
    <source>
        <dbReference type="ARBA" id="ARBA00008097"/>
    </source>
</evidence>
<dbReference type="InterPro" id="IPR041440">
    <property type="entry name" value="HypF_C"/>
</dbReference>
<dbReference type="Gene3D" id="3.90.870.40">
    <property type="match status" value="1"/>
</dbReference>
<evidence type="ECO:0000313" key="3">
    <source>
        <dbReference type="EMBL" id="MCQ1529600.1"/>
    </source>
</evidence>
<dbReference type="EC" id="6.1.2.-" evidence="3"/>